<comment type="similarity">
    <text evidence="8">Belongs to the P-Pant transferase superfamily. AcpS family.</text>
</comment>
<comment type="function">
    <text evidence="8">Transfers the 4'-phosphopantetheine moiety from coenzyme A to a Ser of acyl-carrier-protein.</text>
</comment>
<dbReference type="GO" id="GO:0006633">
    <property type="term" value="P:fatty acid biosynthetic process"/>
    <property type="evidence" value="ECO:0007669"/>
    <property type="project" value="UniProtKB-UniRule"/>
</dbReference>
<sequence length="118" mass="12971">MIYGIGIDISEIERVTAMQDKHATFIKKILTAAEYQQYLSRGSHQQAAYLAGRFSVKESFSKALGTGIGAQVGFQDLEVIDDEVGKPTINQVVFDGHVHVSISHTDTVVMSEVILEED</sequence>
<keyword evidence="4 8" id="KW-0276">Fatty acid metabolism</keyword>
<feature type="domain" description="4'-phosphopantetheinyl transferase" evidence="9">
    <location>
        <begin position="4"/>
        <end position="104"/>
    </location>
</feature>
<keyword evidence="2 8" id="KW-0808">Transferase</keyword>
<feature type="binding site" evidence="8">
    <location>
        <position position="8"/>
    </location>
    <ligand>
        <name>Mg(2+)</name>
        <dbReference type="ChEBI" id="CHEBI:18420"/>
    </ligand>
</feature>
<keyword evidence="6 8" id="KW-0443">Lipid metabolism</keyword>
<dbReference type="GO" id="GO:0005737">
    <property type="term" value="C:cytoplasm"/>
    <property type="evidence" value="ECO:0007669"/>
    <property type="project" value="UniProtKB-SubCell"/>
</dbReference>
<keyword evidence="11" id="KW-1185">Reference proteome</keyword>
<evidence type="ECO:0000256" key="1">
    <source>
        <dbReference type="ARBA" id="ARBA00022516"/>
    </source>
</evidence>
<keyword evidence="7 8" id="KW-0275">Fatty acid biosynthesis</keyword>
<reference evidence="10 11" key="1">
    <citation type="journal article" date="2015" name="Genome Announc.">
        <title>Expanding the biotechnology potential of lactobacilli through comparative genomics of 213 strains and associated genera.</title>
        <authorList>
            <person name="Sun Z."/>
            <person name="Harris H.M."/>
            <person name="McCann A."/>
            <person name="Guo C."/>
            <person name="Argimon S."/>
            <person name="Zhang W."/>
            <person name="Yang X."/>
            <person name="Jeffery I.B."/>
            <person name="Cooney J.C."/>
            <person name="Kagawa T.F."/>
            <person name="Liu W."/>
            <person name="Song Y."/>
            <person name="Salvetti E."/>
            <person name="Wrobel A."/>
            <person name="Rasinkangas P."/>
            <person name="Parkhill J."/>
            <person name="Rea M.C."/>
            <person name="O'Sullivan O."/>
            <person name="Ritari J."/>
            <person name="Douillard F.P."/>
            <person name="Paul Ross R."/>
            <person name="Yang R."/>
            <person name="Briner A.E."/>
            <person name="Felis G.E."/>
            <person name="de Vos W.M."/>
            <person name="Barrangou R."/>
            <person name="Klaenhammer T.R."/>
            <person name="Caufield P.W."/>
            <person name="Cui Y."/>
            <person name="Zhang H."/>
            <person name="O'Toole P.W."/>
        </authorList>
    </citation>
    <scope>NUCLEOTIDE SEQUENCE [LARGE SCALE GENOMIC DNA]</scope>
    <source>
        <strain evidence="10 11">DSM 15707</strain>
    </source>
</reference>
<evidence type="ECO:0000259" key="9">
    <source>
        <dbReference type="Pfam" id="PF01648"/>
    </source>
</evidence>
<evidence type="ECO:0000256" key="8">
    <source>
        <dbReference type="HAMAP-Rule" id="MF_00101"/>
    </source>
</evidence>
<keyword evidence="5 8" id="KW-0460">Magnesium</keyword>
<dbReference type="NCBIfam" id="TIGR00516">
    <property type="entry name" value="acpS"/>
    <property type="match status" value="1"/>
</dbReference>
<keyword evidence="8" id="KW-0963">Cytoplasm</keyword>
<keyword evidence="1 8" id="KW-0444">Lipid biosynthesis</keyword>
<evidence type="ECO:0000313" key="10">
    <source>
        <dbReference type="EMBL" id="KRL58150.1"/>
    </source>
</evidence>
<comment type="catalytic activity">
    <reaction evidence="8">
        <text>apo-[ACP] + CoA = holo-[ACP] + adenosine 3',5'-bisphosphate + H(+)</text>
        <dbReference type="Rhea" id="RHEA:12068"/>
        <dbReference type="Rhea" id="RHEA-COMP:9685"/>
        <dbReference type="Rhea" id="RHEA-COMP:9690"/>
        <dbReference type="ChEBI" id="CHEBI:15378"/>
        <dbReference type="ChEBI" id="CHEBI:29999"/>
        <dbReference type="ChEBI" id="CHEBI:57287"/>
        <dbReference type="ChEBI" id="CHEBI:58343"/>
        <dbReference type="ChEBI" id="CHEBI:64479"/>
        <dbReference type="EC" id="2.7.8.7"/>
    </reaction>
</comment>
<evidence type="ECO:0000256" key="5">
    <source>
        <dbReference type="ARBA" id="ARBA00022842"/>
    </source>
</evidence>
<comment type="cofactor">
    <cofactor evidence="8">
        <name>Mg(2+)</name>
        <dbReference type="ChEBI" id="CHEBI:18420"/>
    </cofactor>
</comment>
<dbReference type="GO" id="GO:0008897">
    <property type="term" value="F:holo-[acyl-carrier-protein] synthase activity"/>
    <property type="evidence" value="ECO:0007669"/>
    <property type="project" value="UniProtKB-UniRule"/>
</dbReference>
<evidence type="ECO:0000313" key="11">
    <source>
        <dbReference type="Proteomes" id="UP000051697"/>
    </source>
</evidence>
<protein>
    <recommendedName>
        <fullName evidence="8">Holo-[acyl-carrier-protein] synthase</fullName>
        <shortName evidence="8">Holo-ACP synthase</shortName>
        <ecNumber evidence="8">2.7.8.7</ecNumber>
    </recommendedName>
    <alternativeName>
        <fullName evidence="8">4'-phosphopantetheinyl transferase AcpS</fullName>
    </alternativeName>
</protein>
<dbReference type="EMBL" id="AZFE01000001">
    <property type="protein sequence ID" value="KRL58150.1"/>
    <property type="molecule type" value="Genomic_DNA"/>
</dbReference>
<dbReference type="NCBIfam" id="TIGR00556">
    <property type="entry name" value="pantethn_trn"/>
    <property type="match status" value="1"/>
</dbReference>
<dbReference type="EC" id="2.7.8.7" evidence="8"/>
<dbReference type="Proteomes" id="UP000051697">
    <property type="component" value="Unassembled WGS sequence"/>
</dbReference>
<evidence type="ECO:0000256" key="7">
    <source>
        <dbReference type="ARBA" id="ARBA00023160"/>
    </source>
</evidence>
<dbReference type="HAMAP" id="MF_00101">
    <property type="entry name" value="AcpS"/>
    <property type="match status" value="1"/>
</dbReference>
<evidence type="ECO:0000256" key="3">
    <source>
        <dbReference type="ARBA" id="ARBA00022723"/>
    </source>
</evidence>
<dbReference type="InterPro" id="IPR004568">
    <property type="entry name" value="Ppantetheine-prot_Trfase_dom"/>
</dbReference>
<dbReference type="OrthoDB" id="517356at2"/>
<proteinExistence type="inferred from homology"/>
<dbReference type="Pfam" id="PF01648">
    <property type="entry name" value="ACPS"/>
    <property type="match status" value="1"/>
</dbReference>
<dbReference type="InterPro" id="IPR008278">
    <property type="entry name" value="4-PPantetheinyl_Trfase_dom"/>
</dbReference>
<dbReference type="PATRIC" id="fig|1423778.4.peg.47"/>
<name>A0A0R1RMM6_9LACO</name>
<organism evidence="10 11">
    <name type="scientific">Paucilactobacillus oligofermentans DSM 15707 = LMG 22743</name>
    <dbReference type="NCBI Taxonomy" id="1423778"/>
    <lineage>
        <taxon>Bacteria</taxon>
        <taxon>Bacillati</taxon>
        <taxon>Bacillota</taxon>
        <taxon>Bacilli</taxon>
        <taxon>Lactobacillales</taxon>
        <taxon>Lactobacillaceae</taxon>
        <taxon>Paucilactobacillus</taxon>
    </lineage>
</organism>
<dbReference type="Gene3D" id="3.90.470.20">
    <property type="entry name" value="4'-phosphopantetheinyl transferase domain"/>
    <property type="match status" value="1"/>
</dbReference>
<dbReference type="SUPFAM" id="SSF56214">
    <property type="entry name" value="4'-phosphopantetheinyl transferase"/>
    <property type="match status" value="1"/>
</dbReference>
<keyword evidence="3 8" id="KW-0479">Metal-binding</keyword>
<dbReference type="InterPro" id="IPR002582">
    <property type="entry name" value="ACPS"/>
</dbReference>
<dbReference type="RefSeq" id="WP_057889005.1">
    <property type="nucleotide sequence ID" value="NZ_AZFE01000001.1"/>
</dbReference>
<feature type="binding site" evidence="8">
    <location>
        <position position="58"/>
    </location>
    <ligand>
        <name>Mg(2+)</name>
        <dbReference type="ChEBI" id="CHEBI:18420"/>
    </ligand>
</feature>
<dbReference type="GO" id="GO:0000287">
    <property type="term" value="F:magnesium ion binding"/>
    <property type="evidence" value="ECO:0007669"/>
    <property type="project" value="UniProtKB-UniRule"/>
</dbReference>
<dbReference type="AlphaFoldDB" id="A0A0R1RMM6"/>
<evidence type="ECO:0000256" key="6">
    <source>
        <dbReference type="ARBA" id="ARBA00023098"/>
    </source>
</evidence>
<dbReference type="InterPro" id="IPR037143">
    <property type="entry name" value="4-PPantetheinyl_Trfase_dom_sf"/>
</dbReference>
<gene>
    <name evidence="8" type="primary">acpS</name>
    <name evidence="10" type="ORF">FC70_GL000038</name>
</gene>
<comment type="caution">
    <text evidence="10">The sequence shown here is derived from an EMBL/GenBank/DDBJ whole genome shotgun (WGS) entry which is preliminary data.</text>
</comment>
<dbReference type="STRING" id="1423778.FC70_GL000038"/>
<comment type="subcellular location">
    <subcellularLocation>
        <location evidence="8">Cytoplasm</location>
    </subcellularLocation>
</comment>
<evidence type="ECO:0000256" key="2">
    <source>
        <dbReference type="ARBA" id="ARBA00022679"/>
    </source>
</evidence>
<dbReference type="KEGG" id="lol:LACOL_1521"/>
<accession>A0A0R1RMM6</accession>
<evidence type="ECO:0000256" key="4">
    <source>
        <dbReference type="ARBA" id="ARBA00022832"/>
    </source>
</evidence>